<dbReference type="STRING" id="1088869.GMO_20930"/>
<dbReference type="EMBL" id="AGQV01000007">
    <property type="protein sequence ID" value="EHH67641.1"/>
    <property type="molecule type" value="Genomic_DNA"/>
</dbReference>
<accession>G6XKS7</accession>
<evidence type="ECO:0000313" key="2">
    <source>
        <dbReference type="EMBL" id="EHH67641.1"/>
    </source>
</evidence>
<comment type="caution">
    <text evidence="2">The sequence shown here is derived from an EMBL/GenBank/DDBJ whole genome shotgun (WGS) entry which is preliminary data.</text>
</comment>
<gene>
    <name evidence="2" type="ORF">GMO_20930</name>
</gene>
<feature type="compositionally biased region" description="Basic and acidic residues" evidence="1">
    <location>
        <begin position="14"/>
        <end position="30"/>
    </location>
</feature>
<proteinExistence type="predicted"/>
<organism evidence="2 3">
    <name type="scientific">Gluconobacter morbifer G707</name>
    <dbReference type="NCBI Taxonomy" id="1088869"/>
    <lineage>
        <taxon>Bacteria</taxon>
        <taxon>Pseudomonadati</taxon>
        <taxon>Pseudomonadota</taxon>
        <taxon>Alphaproteobacteria</taxon>
        <taxon>Acetobacterales</taxon>
        <taxon>Acetobacteraceae</taxon>
        <taxon>Gluconobacter</taxon>
    </lineage>
</organism>
<evidence type="ECO:0000313" key="3">
    <source>
        <dbReference type="Proteomes" id="UP000004949"/>
    </source>
</evidence>
<keyword evidence="3" id="KW-1185">Reference proteome</keyword>
<dbReference type="AlphaFoldDB" id="G6XKS7"/>
<reference evidence="2 3" key="1">
    <citation type="submission" date="2011-10" db="EMBL/GenBank/DDBJ databases">
        <title>Genome sequence of Gluconobacter morbifer G707, isolated from Drosophila gut.</title>
        <authorList>
            <person name="Lee W.-J."/>
            <person name="Kim E.-K."/>
        </authorList>
    </citation>
    <scope>NUCLEOTIDE SEQUENCE [LARGE SCALE GENOMIC DNA]</scope>
    <source>
        <strain evidence="2 3">G707</strain>
    </source>
</reference>
<sequence>MGVHHGAEGLIRAPGRDGQKRKGGHDEKQVPFHGRVSGMRRRKCNFQ</sequence>
<dbReference type="Proteomes" id="UP000004949">
    <property type="component" value="Unassembled WGS sequence"/>
</dbReference>
<feature type="region of interest" description="Disordered" evidence="1">
    <location>
        <begin position="1"/>
        <end position="47"/>
    </location>
</feature>
<protein>
    <submittedName>
        <fullName evidence="2">Uncharacterized protein</fullName>
    </submittedName>
</protein>
<name>G6XKS7_9PROT</name>
<evidence type="ECO:0000256" key="1">
    <source>
        <dbReference type="SAM" id="MobiDB-lite"/>
    </source>
</evidence>
<feature type="compositionally biased region" description="Basic residues" evidence="1">
    <location>
        <begin position="38"/>
        <end position="47"/>
    </location>
</feature>